<dbReference type="GO" id="GO:0008080">
    <property type="term" value="F:N-acetyltransferase activity"/>
    <property type="evidence" value="ECO:0007669"/>
    <property type="project" value="InterPro"/>
</dbReference>
<comment type="caution">
    <text evidence="3">The sequence shown here is derived from an EMBL/GenBank/DDBJ whole genome shotgun (WGS) entry which is preliminary data.</text>
</comment>
<evidence type="ECO:0000259" key="2">
    <source>
        <dbReference type="PROSITE" id="PS51186"/>
    </source>
</evidence>
<dbReference type="InterPro" id="IPR050769">
    <property type="entry name" value="NAT_camello-type"/>
</dbReference>
<protein>
    <submittedName>
        <fullName evidence="3">Acyl-CoA N-acyltransferase</fullName>
    </submittedName>
</protein>
<dbReference type="AlphaFoldDB" id="A0AAD7ME48"/>
<feature type="domain" description="N-acetyltransferase" evidence="2">
    <location>
        <begin position="99"/>
        <end position="259"/>
    </location>
</feature>
<dbReference type="PROSITE" id="PS51186">
    <property type="entry name" value="GNAT"/>
    <property type="match status" value="1"/>
</dbReference>
<evidence type="ECO:0000313" key="3">
    <source>
        <dbReference type="EMBL" id="KAJ7713045.1"/>
    </source>
</evidence>
<dbReference type="PANTHER" id="PTHR13947:SF37">
    <property type="entry name" value="LD18367P"/>
    <property type="match status" value="1"/>
</dbReference>
<dbReference type="Gene3D" id="3.40.630.30">
    <property type="match status" value="1"/>
</dbReference>
<organism evidence="3 4">
    <name type="scientific">Mycena metata</name>
    <dbReference type="NCBI Taxonomy" id="1033252"/>
    <lineage>
        <taxon>Eukaryota</taxon>
        <taxon>Fungi</taxon>
        <taxon>Dikarya</taxon>
        <taxon>Basidiomycota</taxon>
        <taxon>Agaricomycotina</taxon>
        <taxon>Agaricomycetes</taxon>
        <taxon>Agaricomycetidae</taxon>
        <taxon>Agaricales</taxon>
        <taxon>Marasmiineae</taxon>
        <taxon>Mycenaceae</taxon>
        <taxon>Mycena</taxon>
    </lineage>
</organism>
<dbReference type="Pfam" id="PF00583">
    <property type="entry name" value="Acetyltransf_1"/>
    <property type="match status" value="1"/>
</dbReference>
<name>A0AAD7ME48_9AGAR</name>
<dbReference type="EMBL" id="JARKIB010000352">
    <property type="protein sequence ID" value="KAJ7713045.1"/>
    <property type="molecule type" value="Genomic_DNA"/>
</dbReference>
<dbReference type="InterPro" id="IPR000182">
    <property type="entry name" value="GNAT_dom"/>
</dbReference>
<sequence>MDSKLPQPPTVAVPRPGGDVTIRQFQPRDAAQVHALLVEGLVYGPESPRNAALQQNLTRGISCVSYLGVLLGLSCVWQQDLALRLAGSVLALGSAALFTYVRKVTTKLFVDFCAKARETDMADIMHSYEIPVSADAAQGPGGFWVAAIESPDKKTSEVVGYLGLDYRVDPDPTSGELRRMIVSMNHRRRKIGSLLMTAAIDHARKHSPPLITLDLETTEFQPGAQKLYENQGFQLVEQRTVRNSRLFGMTVVRMRRKIAE</sequence>
<dbReference type="Proteomes" id="UP001215598">
    <property type="component" value="Unassembled WGS sequence"/>
</dbReference>
<dbReference type="SUPFAM" id="SSF55729">
    <property type="entry name" value="Acyl-CoA N-acyltransferases (Nat)"/>
    <property type="match status" value="1"/>
</dbReference>
<reference evidence="3" key="1">
    <citation type="submission" date="2023-03" db="EMBL/GenBank/DDBJ databases">
        <title>Massive genome expansion in bonnet fungi (Mycena s.s.) driven by repeated elements and novel gene families across ecological guilds.</title>
        <authorList>
            <consortium name="Lawrence Berkeley National Laboratory"/>
            <person name="Harder C.B."/>
            <person name="Miyauchi S."/>
            <person name="Viragh M."/>
            <person name="Kuo A."/>
            <person name="Thoen E."/>
            <person name="Andreopoulos B."/>
            <person name="Lu D."/>
            <person name="Skrede I."/>
            <person name="Drula E."/>
            <person name="Henrissat B."/>
            <person name="Morin E."/>
            <person name="Kohler A."/>
            <person name="Barry K."/>
            <person name="LaButti K."/>
            <person name="Morin E."/>
            <person name="Salamov A."/>
            <person name="Lipzen A."/>
            <person name="Mereny Z."/>
            <person name="Hegedus B."/>
            <person name="Baldrian P."/>
            <person name="Stursova M."/>
            <person name="Weitz H."/>
            <person name="Taylor A."/>
            <person name="Grigoriev I.V."/>
            <person name="Nagy L.G."/>
            <person name="Martin F."/>
            <person name="Kauserud H."/>
        </authorList>
    </citation>
    <scope>NUCLEOTIDE SEQUENCE</scope>
    <source>
        <strain evidence="3">CBHHK182m</strain>
    </source>
</reference>
<dbReference type="CDD" id="cd04301">
    <property type="entry name" value="NAT_SF"/>
    <property type="match status" value="1"/>
</dbReference>
<evidence type="ECO:0000313" key="4">
    <source>
        <dbReference type="Proteomes" id="UP001215598"/>
    </source>
</evidence>
<keyword evidence="4" id="KW-1185">Reference proteome</keyword>
<proteinExistence type="predicted"/>
<accession>A0AAD7ME48</accession>
<dbReference type="PANTHER" id="PTHR13947">
    <property type="entry name" value="GNAT FAMILY N-ACETYLTRANSFERASE"/>
    <property type="match status" value="1"/>
</dbReference>
<evidence type="ECO:0000256" key="1">
    <source>
        <dbReference type="ARBA" id="ARBA00022679"/>
    </source>
</evidence>
<gene>
    <name evidence="3" type="ORF">B0H16DRAFT_1743652</name>
</gene>
<dbReference type="InterPro" id="IPR016181">
    <property type="entry name" value="Acyl_CoA_acyltransferase"/>
</dbReference>
<keyword evidence="1" id="KW-0808">Transferase</keyword>